<dbReference type="Pfam" id="PF25273">
    <property type="entry name" value="DUF7869"/>
    <property type="match status" value="1"/>
</dbReference>
<feature type="compositionally biased region" description="Acidic residues" evidence="1">
    <location>
        <begin position="159"/>
        <end position="169"/>
    </location>
</feature>
<evidence type="ECO:0000313" key="3">
    <source>
        <dbReference type="EMBL" id="CAH0547308.1"/>
    </source>
</evidence>
<dbReference type="PANTHER" id="PTHR10773:SF19">
    <property type="match status" value="1"/>
</dbReference>
<reference evidence="3" key="1">
    <citation type="submission" date="2021-12" db="EMBL/GenBank/DDBJ databases">
        <authorList>
            <person name="King R."/>
        </authorList>
    </citation>
    <scope>NUCLEOTIDE SEQUENCE</scope>
</reference>
<dbReference type="EMBL" id="OV121132">
    <property type="protein sequence ID" value="CAH0547308.1"/>
    <property type="molecule type" value="Genomic_DNA"/>
</dbReference>
<dbReference type="OrthoDB" id="6771640at2759"/>
<organism evidence="3 4">
    <name type="scientific">Brassicogethes aeneus</name>
    <name type="common">Rape pollen beetle</name>
    <name type="synonym">Meligethes aeneus</name>
    <dbReference type="NCBI Taxonomy" id="1431903"/>
    <lineage>
        <taxon>Eukaryota</taxon>
        <taxon>Metazoa</taxon>
        <taxon>Ecdysozoa</taxon>
        <taxon>Arthropoda</taxon>
        <taxon>Hexapoda</taxon>
        <taxon>Insecta</taxon>
        <taxon>Pterygota</taxon>
        <taxon>Neoptera</taxon>
        <taxon>Endopterygota</taxon>
        <taxon>Coleoptera</taxon>
        <taxon>Polyphaga</taxon>
        <taxon>Cucujiformia</taxon>
        <taxon>Nitidulidae</taxon>
        <taxon>Meligethinae</taxon>
        <taxon>Brassicogethes</taxon>
    </lineage>
</organism>
<proteinExistence type="predicted"/>
<evidence type="ECO:0000259" key="2">
    <source>
        <dbReference type="Pfam" id="PF25273"/>
    </source>
</evidence>
<accession>A0A9P0ASN4</accession>
<evidence type="ECO:0000256" key="1">
    <source>
        <dbReference type="SAM" id="MobiDB-lite"/>
    </source>
</evidence>
<feature type="domain" description="DUF7869" evidence="2">
    <location>
        <begin position="581"/>
        <end position="698"/>
    </location>
</feature>
<dbReference type="AlphaFoldDB" id="A0A9P0ASN4"/>
<protein>
    <recommendedName>
        <fullName evidence="2">DUF7869 domain-containing protein</fullName>
    </recommendedName>
</protein>
<name>A0A9P0ASN4_BRAAE</name>
<evidence type="ECO:0000313" key="4">
    <source>
        <dbReference type="Proteomes" id="UP001154078"/>
    </source>
</evidence>
<dbReference type="InterPro" id="IPR057191">
    <property type="entry name" value="DUF7869"/>
</dbReference>
<feature type="region of interest" description="Disordered" evidence="1">
    <location>
        <begin position="126"/>
        <end position="227"/>
    </location>
</feature>
<gene>
    <name evidence="3" type="ORF">MELIAE_LOCUS1328</name>
</gene>
<sequence length="815" mass="94233">MFSSRSAKIMAALGKVNVAEDVPNNSNSRDRLSIELDNSGLVGSPVSIISSANNIDQETEDVTNKSPKKFIQLQKLIECTPENGSTKNVTRKLFDCPGEPELYTLKNVGLSKIPVRRAISNFEKEHENKGHWLPTEPIPLPLQTVSIPSTSTSRNNNEESNDILWEDSDDSMKDPNYQQRDSETDSKTSNNSGDASTDVETEQDDGQRSERNLTESQKGRKRKRNIRNWKCNVRKHKFLSGEEYMSKRNTFTKAKSLKLPCNDNCRLKCSTKISQEQRNTIFTCFWSPSKSIDHKRQFVASSVNLAEIKRRRERTGERANKKNYNKKFFFSVQKLQVQVCKTFFLNTLGISQTFVSTALSKKCSGGIVESDQRGKKIPSNKISAELRDTIRNHILKFPTLESHYSRERSSKKYLDSNLNITRMYDAYKQEMLDRNIPEIDIPKSWLYSEIFNNEFNYSFKPPDNDTCDQCDKYLVKLKDSTIIDERMAIQKEYDSHLSDAGNRYALKAQDKANAKENKKLKVIMVDLEKCLPTPALTNAQSFYSLKLWTFNYTIKDSSKNLTTCCMWDESVAGRGGNEMPSCLLKWALSTIDDSTEELTIWSDNCPSQNRNMNSILAYFFILKLIPTIKVINHKYLLRGHTHLEVDSDHSIIERERKKMTKFQIMTPWDWQQLVRLASHKNPFSVINMEISDFKNFMSLIQGTNAPFLHRKKMETGEDFKISQLVHIQVRSDQIGKVFCKTSFDENDFKILDLNRVSRKSIFPEEIPVIRNEPKPISEKKYKDLQNLLQWVPKIFHHFYQQLPHTDKDNKEDGEN</sequence>
<dbReference type="Proteomes" id="UP001154078">
    <property type="component" value="Chromosome 1"/>
</dbReference>
<keyword evidence="4" id="KW-1185">Reference proteome</keyword>
<dbReference type="PANTHER" id="PTHR10773">
    <property type="entry name" value="DNA-DIRECTED RNA POLYMERASES I, II, AND III SUBUNIT RPABC2"/>
    <property type="match status" value="1"/>
</dbReference>